<keyword evidence="2" id="KW-0472">Membrane</keyword>
<dbReference type="KEGG" id="acan:ACA1_230200"/>
<evidence type="ECO:0000256" key="1">
    <source>
        <dbReference type="SAM" id="MobiDB-lite"/>
    </source>
</evidence>
<dbReference type="OrthoDB" id="3360032at2759"/>
<feature type="chain" id="PRO_5003990527" evidence="3">
    <location>
        <begin position="24"/>
        <end position="225"/>
    </location>
</feature>
<dbReference type="EMBL" id="KB007901">
    <property type="protein sequence ID" value="ELR21645.1"/>
    <property type="molecule type" value="Genomic_DNA"/>
</dbReference>
<keyword evidence="2" id="KW-0812">Transmembrane</keyword>
<accession>L8H911</accession>
<sequence>MKGGLVVLLVAIVAVWCVGSGRATMPQAAAAAGGRMAREFEDRGTLWVGRPKRGEQLELGGHKGVSYHIAGLRPGASYEARLSYPAFNSAAFTVMFAPAAEGPQDDDGDDRAEGRSSGSSRFTAPVTVTGPDGASVPVPELEDGIGFVMFVSAVREGVAAPGYVDDHIISYSIVVEELALPQYGGLPGGTLGVAAMSVGLIGFAAYGATKLRRILLIRARGTKIQ</sequence>
<protein>
    <submittedName>
        <fullName evidence="4">Uncharacterized protein</fullName>
    </submittedName>
</protein>
<organism evidence="4 5">
    <name type="scientific">Acanthamoeba castellanii (strain ATCC 30010 / Neff)</name>
    <dbReference type="NCBI Taxonomy" id="1257118"/>
    <lineage>
        <taxon>Eukaryota</taxon>
        <taxon>Amoebozoa</taxon>
        <taxon>Discosea</taxon>
        <taxon>Longamoebia</taxon>
        <taxon>Centramoebida</taxon>
        <taxon>Acanthamoebidae</taxon>
        <taxon>Acanthamoeba</taxon>
    </lineage>
</organism>
<evidence type="ECO:0000256" key="3">
    <source>
        <dbReference type="SAM" id="SignalP"/>
    </source>
</evidence>
<keyword evidence="3" id="KW-0732">Signal</keyword>
<dbReference type="Proteomes" id="UP000011083">
    <property type="component" value="Unassembled WGS sequence"/>
</dbReference>
<feature type="region of interest" description="Disordered" evidence="1">
    <location>
        <begin position="99"/>
        <end position="135"/>
    </location>
</feature>
<evidence type="ECO:0000256" key="2">
    <source>
        <dbReference type="SAM" id="Phobius"/>
    </source>
</evidence>
<dbReference type="GeneID" id="14922552"/>
<evidence type="ECO:0000313" key="4">
    <source>
        <dbReference type="EMBL" id="ELR21645.1"/>
    </source>
</evidence>
<dbReference type="VEuPathDB" id="AmoebaDB:ACA1_230200"/>
<dbReference type="AlphaFoldDB" id="L8H911"/>
<evidence type="ECO:0000313" key="5">
    <source>
        <dbReference type="Proteomes" id="UP000011083"/>
    </source>
</evidence>
<reference evidence="4 5" key="1">
    <citation type="journal article" date="2013" name="Genome Biol.">
        <title>Genome of Acanthamoeba castellanii highlights extensive lateral gene transfer and early evolution of tyrosine kinase signaling.</title>
        <authorList>
            <person name="Clarke M."/>
            <person name="Lohan A.J."/>
            <person name="Liu B."/>
            <person name="Lagkouvardos I."/>
            <person name="Roy S."/>
            <person name="Zafar N."/>
            <person name="Bertelli C."/>
            <person name="Schilde C."/>
            <person name="Kianianmomeni A."/>
            <person name="Burglin T.R."/>
            <person name="Frech C."/>
            <person name="Turcotte B."/>
            <person name="Kopec K.O."/>
            <person name="Synnott J.M."/>
            <person name="Choo C."/>
            <person name="Paponov I."/>
            <person name="Finkler A."/>
            <person name="Soon Heng Tan C."/>
            <person name="Hutchins A.P."/>
            <person name="Weinmeier T."/>
            <person name="Rattei T."/>
            <person name="Chu J.S."/>
            <person name="Gimenez G."/>
            <person name="Irimia M."/>
            <person name="Rigden D.J."/>
            <person name="Fitzpatrick D.A."/>
            <person name="Lorenzo-Morales J."/>
            <person name="Bateman A."/>
            <person name="Chiu C.H."/>
            <person name="Tang P."/>
            <person name="Hegemann P."/>
            <person name="Fromm H."/>
            <person name="Raoult D."/>
            <person name="Greub G."/>
            <person name="Miranda-Saavedra D."/>
            <person name="Chen N."/>
            <person name="Nash P."/>
            <person name="Ginger M.L."/>
            <person name="Horn M."/>
            <person name="Schaap P."/>
            <person name="Caler L."/>
            <person name="Loftus B."/>
        </authorList>
    </citation>
    <scope>NUCLEOTIDE SEQUENCE [LARGE SCALE GENOMIC DNA]</scope>
    <source>
        <strain evidence="4 5">Neff</strain>
    </source>
</reference>
<dbReference type="RefSeq" id="XP_004346590.1">
    <property type="nucleotide sequence ID" value="XM_004346540.1"/>
</dbReference>
<keyword evidence="5" id="KW-1185">Reference proteome</keyword>
<feature type="signal peptide" evidence="3">
    <location>
        <begin position="1"/>
        <end position="23"/>
    </location>
</feature>
<feature type="transmembrane region" description="Helical" evidence="2">
    <location>
        <begin position="186"/>
        <end position="208"/>
    </location>
</feature>
<proteinExistence type="predicted"/>
<name>L8H911_ACACF</name>
<keyword evidence="2" id="KW-1133">Transmembrane helix</keyword>
<gene>
    <name evidence="4" type="ORF">ACA1_230200</name>
</gene>